<organism evidence="2 3">
    <name type="scientific">Rhypophila decipiens</name>
    <dbReference type="NCBI Taxonomy" id="261697"/>
    <lineage>
        <taxon>Eukaryota</taxon>
        <taxon>Fungi</taxon>
        <taxon>Dikarya</taxon>
        <taxon>Ascomycota</taxon>
        <taxon>Pezizomycotina</taxon>
        <taxon>Sordariomycetes</taxon>
        <taxon>Sordariomycetidae</taxon>
        <taxon>Sordariales</taxon>
        <taxon>Naviculisporaceae</taxon>
        <taxon>Rhypophila</taxon>
    </lineage>
</organism>
<proteinExistence type="predicted"/>
<dbReference type="InterPro" id="IPR010730">
    <property type="entry name" value="HET"/>
</dbReference>
<dbReference type="PANTHER" id="PTHR24148">
    <property type="entry name" value="ANKYRIN REPEAT DOMAIN-CONTAINING PROTEIN 39 HOMOLOG-RELATED"/>
    <property type="match status" value="1"/>
</dbReference>
<reference evidence="2" key="1">
    <citation type="journal article" date="2023" name="Mol. Phylogenet. Evol.">
        <title>Genome-scale phylogeny and comparative genomics of the fungal order Sordariales.</title>
        <authorList>
            <person name="Hensen N."/>
            <person name="Bonometti L."/>
            <person name="Westerberg I."/>
            <person name="Brannstrom I.O."/>
            <person name="Guillou S."/>
            <person name="Cros-Aarteil S."/>
            <person name="Calhoun S."/>
            <person name="Haridas S."/>
            <person name="Kuo A."/>
            <person name="Mondo S."/>
            <person name="Pangilinan J."/>
            <person name="Riley R."/>
            <person name="LaButti K."/>
            <person name="Andreopoulos B."/>
            <person name="Lipzen A."/>
            <person name="Chen C."/>
            <person name="Yan M."/>
            <person name="Daum C."/>
            <person name="Ng V."/>
            <person name="Clum A."/>
            <person name="Steindorff A."/>
            <person name="Ohm R.A."/>
            <person name="Martin F."/>
            <person name="Silar P."/>
            <person name="Natvig D.O."/>
            <person name="Lalanne C."/>
            <person name="Gautier V."/>
            <person name="Ament-Velasquez S.L."/>
            <person name="Kruys A."/>
            <person name="Hutchinson M.I."/>
            <person name="Powell A.J."/>
            <person name="Barry K."/>
            <person name="Miller A.N."/>
            <person name="Grigoriev I.V."/>
            <person name="Debuchy R."/>
            <person name="Gladieux P."/>
            <person name="Hiltunen Thoren M."/>
            <person name="Johannesson H."/>
        </authorList>
    </citation>
    <scope>NUCLEOTIDE SEQUENCE</scope>
    <source>
        <strain evidence="2">PSN293</strain>
    </source>
</reference>
<evidence type="ECO:0000313" key="3">
    <source>
        <dbReference type="Proteomes" id="UP001301769"/>
    </source>
</evidence>
<dbReference type="EMBL" id="MU858116">
    <property type="protein sequence ID" value="KAK4212991.1"/>
    <property type="molecule type" value="Genomic_DNA"/>
</dbReference>
<protein>
    <submittedName>
        <fullName evidence="2">Heterokaryon incompatibility protein 6, OR allele</fullName>
    </submittedName>
</protein>
<evidence type="ECO:0000313" key="2">
    <source>
        <dbReference type="EMBL" id="KAK4212991.1"/>
    </source>
</evidence>
<dbReference type="Proteomes" id="UP001301769">
    <property type="component" value="Unassembled WGS sequence"/>
</dbReference>
<gene>
    <name evidence="2" type="ORF">QBC37DRAFT_464725</name>
</gene>
<dbReference type="InterPro" id="IPR052895">
    <property type="entry name" value="HetReg/Transcr_Mod"/>
</dbReference>
<comment type="caution">
    <text evidence="2">The sequence shown here is derived from an EMBL/GenBank/DDBJ whole genome shotgun (WGS) entry which is preliminary data.</text>
</comment>
<evidence type="ECO:0000259" key="1">
    <source>
        <dbReference type="Pfam" id="PF06985"/>
    </source>
</evidence>
<accession>A0AAN7B500</accession>
<name>A0AAN7B500_9PEZI</name>
<keyword evidence="3" id="KW-1185">Reference proteome</keyword>
<dbReference type="AlphaFoldDB" id="A0AAN7B500"/>
<dbReference type="PANTHER" id="PTHR24148:SF73">
    <property type="entry name" value="HET DOMAIN PROTEIN (AFU_ORTHOLOGUE AFUA_8G01020)"/>
    <property type="match status" value="1"/>
</dbReference>
<feature type="non-terminal residue" evidence="2">
    <location>
        <position position="713"/>
    </location>
</feature>
<reference evidence="2" key="2">
    <citation type="submission" date="2023-05" db="EMBL/GenBank/DDBJ databases">
        <authorList>
            <consortium name="Lawrence Berkeley National Laboratory"/>
            <person name="Steindorff A."/>
            <person name="Hensen N."/>
            <person name="Bonometti L."/>
            <person name="Westerberg I."/>
            <person name="Brannstrom I.O."/>
            <person name="Guillou S."/>
            <person name="Cros-Aarteil S."/>
            <person name="Calhoun S."/>
            <person name="Haridas S."/>
            <person name="Kuo A."/>
            <person name="Mondo S."/>
            <person name="Pangilinan J."/>
            <person name="Riley R."/>
            <person name="Labutti K."/>
            <person name="Andreopoulos B."/>
            <person name="Lipzen A."/>
            <person name="Chen C."/>
            <person name="Yanf M."/>
            <person name="Daum C."/>
            <person name="Ng V."/>
            <person name="Clum A."/>
            <person name="Ohm R."/>
            <person name="Martin F."/>
            <person name="Silar P."/>
            <person name="Natvig D."/>
            <person name="Lalanne C."/>
            <person name="Gautier V."/>
            <person name="Ament-Velasquez S.L."/>
            <person name="Kruys A."/>
            <person name="Hutchinson M.I."/>
            <person name="Powell A.J."/>
            <person name="Barry K."/>
            <person name="Miller A.N."/>
            <person name="Grigoriev I.V."/>
            <person name="Debuchy R."/>
            <person name="Gladieux P."/>
            <person name="Thoren M.H."/>
            <person name="Johannesson H."/>
        </authorList>
    </citation>
    <scope>NUCLEOTIDE SEQUENCE</scope>
    <source>
        <strain evidence="2">PSN293</strain>
    </source>
</reference>
<sequence length="713" mass="80009">MDSFTSRMRDFYKAAESPKLPDLSQIDEFSYRPLKSRTSIRVLRADMGAQTQDTNPNLITLRIEEVDLTLDAQFNALSYVWGDHRPPLEQNYSTKRATRSFNILCDGRRMSVTYNLFCFLRRLVSAKQGEPLHNFRRVPLWIDQLCINQADKAEKAVQVAMMDRVYSRARSVISWLGEGGSNVDKAARLLQRLAGISQSVVTRPGFDVAKFVADIPSAEWLALGEFLARPYFKRVWIVQEIAMAQHLVVLCGKHAINWDDLVHCSVILEESKAWTMLSRYVSVFGAVKDQTAGVQQPLHFGGQLADLLSAQNAIRDRSIPPSTLLLLGRQFDATVTADKFYALLGLYRRRSGTMPLTVDYTLPLQSITVSFAKHHIESSNKLTLLTLVEDSTFRTQLSTSFPSWLPDPAAPLLPIPLSNSVPPLTTKPNITPTTLTLFGRLLTKISTTAPPWSTLTPSGSWHTLFSFLLNPPVPPPPSHLKKGQILWRVLTADPSSSSPKAPEHIPNLDIPFRSWLISLPAAIANPDLPFKDRIMAEAIQQSSRLDDVEFDMLVFGKDAKDMMDDYTERRERAVRWEKRDDVKLAGLVQGGLRRLWEADSDGEYGHEDADVWPSPGEVRRGEEALDRVRFADAGDEDVEGRELRREVDRWERAVGGRLEGRRLFWTEGGLLGIGGQAVEGGDEVWWVDGLGTVIVRGTRFMGVAFVWGLGEGE</sequence>
<dbReference type="Pfam" id="PF06985">
    <property type="entry name" value="HET"/>
    <property type="match status" value="1"/>
</dbReference>
<feature type="domain" description="Heterokaryon incompatibility" evidence="1">
    <location>
        <begin position="74"/>
        <end position="240"/>
    </location>
</feature>